<reference evidence="1" key="1">
    <citation type="submission" date="2023-04" db="EMBL/GenBank/DDBJ databases">
        <title>A chromosome-level genome assembly of the parasitoid wasp Eretmocerus hayati.</title>
        <authorList>
            <person name="Zhong Y."/>
            <person name="Liu S."/>
            <person name="Liu Y."/>
        </authorList>
    </citation>
    <scope>NUCLEOTIDE SEQUENCE</scope>
    <source>
        <strain evidence="1">ZJU_SS_LIU_2023</strain>
    </source>
</reference>
<accession>A0ACC2PV59</accession>
<name>A0ACC2PV59_9HYME</name>
<gene>
    <name evidence="1" type="ORF">QAD02_023162</name>
</gene>
<protein>
    <submittedName>
        <fullName evidence="1">Uncharacterized protein</fullName>
    </submittedName>
</protein>
<organism evidence="1 2">
    <name type="scientific">Eretmocerus hayati</name>
    <dbReference type="NCBI Taxonomy" id="131215"/>
    <lineage>
        <taxon>Eukaryota</taxon>
        <taxon>Metazoa</taxon>
        <taxon>Ecdysozoa</taxon>
        <taxon>Arthropoda</taxon>
        <taxon>Hexapoda</taxon>
        <taxon>Insecta</taxon>
        <taxon>Pterygota</taxon>
        <taxon>Neoptera</taxon>
        <taxon>Endopterygota</taxon>
        <taxon>Hymenoptera</taxon>
        <taxon>Apocrita</taxon>
        <taxon>Proctotrupomorpha</taxon>
        <taxon>Chalcidoidea</taxon>
        <taxon>Aphelinidae</taxon>
        <taxon>Aphelininae</taxon>
        <taxon>Eretmocerus</taxon>
    </lineage>
</organism>
<dbReference type="Proteomes" id="UP001239111">
    <property type="component" value="Chromosome 1"/>
</dbReference>
<sequence length="271" mass="30254">MNSGNTQPTFAKVFSNSTRPKRQYAIVIESKEGLTHDDYLDGLEKLIDLDQVKSISKISGNRVCLYLESKTLVDSLKNENVRIVVNALKNLGIRLLSSMKTFRASLSKPGRSHIVSFRRQFYIGEKDENKLPETLQLTHEDVTYWTYLTTDPTTCFICKGTGHISTACPQNSSISTDQFPELSKAPSGNDTNTTQSLQCLPTEPTNSMAQPNNSNINKIALSTSASEILTASADITDVPTISRNESRSQKMQQKNQESRRQKNFKPSSRKP</sequence>
<evidence type="ECO:0000313" key="2">
    <source>
        <dbReference type="Proteomes" id="UP001239111"/>
    </source>
</evidence>
<comment type="caution">
    <text evidence="1">The sequence shown here is derived from an EMBL/GenBank/DDBJ whole genome shotgun (WGS) entry which is preliminary data.</text>
</comment>
<evidence type="ECO:0000313" key="1">
    <source>
        <dbReference type="EMBL" id="KAJ8687368.1"/>
    </source>
</evidence>
<dbReference type="EMBL" id="CM056741">
    <property type="protein sequence ID" value="KAJ8687368.1"/>
    <property type="molecule type" value="Genomic_DNA"/>
</dbReference>
<proteinExistence type="predicted"/>
<keyword evidence="2" id="KW-1185">Reference proteome</keyword>